<dbReference type="GO" id="GO:0034727">
    <property type="term" value="P:piecemeal microautophagy of the nucleus"/>
    <property type="evidence" value="ECO:0007669"/>
    <property type="project" value="TreeGrafter"/>
</dbReference>
<evidence type="ECO:0000313" key="1">
    <source>
        <dbReference type="EMBL" id="CEK66004.1"/>
    </source>
</evidence>
<feature type="non-terminal residue" evidence="1">
    <location>
        <position position="1"/>
    </location>
</feature>
<dbReference type="GO" id="GO:0061709">
    <property type="term" value="P:reticulophagy"/>
    <property type="evidence" value="ECO:0007669"/>
    <property type="project" value="TreeGrafter"/>
</dbReference>
<dbReference type="PANTHER" id="PTHR13222">
    <property type="entry name" value="RB1-INDUCIBLE COILED-COIL"/>
    <property type="match status" value="1"/>
</dbReference>
<feature type="non-terminal residue" evidence="1">
    <location>
        <position position="162"/>
    </location>
</feature>
<dbReference type="InterPro" id="IPR040040">
    <property type="entry name" value="ATG11"/>
</dbReference>
<dbReference type="PANTHER" id="PTHR13222:SF1">
    <property type="entry name" value="RB1-INDUCIBLE COILED-COIL PROTEIN 1"/>
    <property type="match status" value="1"/>
</dbReference>
<dbReference type="GO" id="GO:0000422">
    <property type="term" value="P:autophagy of mitochondrion"/>
    <property type="evidence" value="ECO:0007669"/>
    <property type="project" value="TreeGrafter"/>
</dbReference>
<dbReference type="GO" id="GO:0060090">
    <property type="term" value="F:molecular adaptor activity"/>
    <property type="evidence" value="ECO:0007669"/>
    <property type="project" value="TreeGrafter"/>
</dbReference>
<organism evidence="1">
    <name type="scientific">Arion vulgaris</name>
    <dbReference type="NCBI Taxonomy" id="1028688"/>
    <lineage>
        <taxon>Eukaryota</taxon>
        <taxon>Metazoa</taxon>
        <taxon>Spiralia</taxon>
        <taxon>Lophotrochozoa</taxon>
        <taxon>Mollusca</taxon>
        <taxon>Gastropoda</taxon>
        <taxon>Heterobranchia</taxon>
        <taxon>Euthyneura</taxon>
        <taxon>Panpulmonata</taxon>
        <taxon>Eupulmonata</taxon>
        <taxon>Stylommatophora</taxon>
        <taxon>Helicina</taxon>
        <taxon>Arionoidea</taxon>
        <taxon>Arionidae</taxon>
        <taxon>Arion</taxon>
    </lineage>
</organism>
<sequence length="162" mass="18591">TKLACEIRDSANKVLAFCTNEFKEQHLQYQGWGTVVANLEEIAQAMQKTELKFKKAVAIFLPLREKQFKILENFNETISLLDRIPLLKSLKEKETDEGLTKRSQDEGIISFIVSTDSGPSTLLEWITTQGQGQSIETIRLKCFDDLRLFDSEMFAQLDREVQ</sequence>
<dbReference type="GO" id="GO:0034517">
    <property type="term" value="P:ribophagy"/>
    <property type="evidence" value="ECO:0007669"/>
    <property type="project" value="TreeGrafter"/>
</dbReference>
<reference evidence="1" key="1">
    <citation type="submission" date="2014-12" db="EMBL/GenBank/DDBJ databases">
        <title>Insight into the proteome of Arion vulgaris.</title>
        <authorList>
            <person name="Aradska J."/>
            <person name="Bulat T."/>
            <person name="Smidak R."/>
            <person name="Sarate P."/>
            <person name="Gangsoo J."/>
            <person name="Sialana F."/>
            <person name="Bilban M."/>
            <person name="Lubec G."/>
        </authorList>
    </citation>
    <scope>NUCLEOTIDE SEQUENCE</scope>
    <source>
        <tissue evidence="1">Skin</tissue>
    </source>
</reference>
<dbReference type="GO" id="GO:1990316">
    <property type="term" value="C:Atg1/ULK1 kinase complex"/>
    <property type="evidence" value="ECO:0007669"/>
    <property type="project" value="TreeGrafter"/>
</dbReference>
<protein>
    <submittedName>
        <fullName evidence="1">Uncharacterized protein</fullName>
    </submittedName>
</protein>
<dbReference type="GO" id="GO:0034045">
    <property type="term" value="C:phagophore assembly site membrane"/>
    <property type="evidence" value="ECO:0007669"/>
    <property type="project" value="TreeGrafter"/>
</dbReference>
<dbReference type="EMBL" id="HACG01019139">
    <property type="protein sequence ID" value="CEK66004.1"/>
    <property type="molecule type" value="Transcribed_RNA"/>
</dbReference>
<accession>A0A0B6ZBT2</accession>
<dbReference type="GO" id="GO:0019901">
    <property type="term" value="F:protein kinase binding"/>
    <property type="evidence" value="ECO:0007669"/>
    <property type="project" value="TreeGrafter"/>
</dbReference>
<dbReference type="GO" id="GO:0000045">
    <property type="term" value="P:autophagosome assembly"/>
    <property type="evidence" value="ECO:0007669"/>
    <property type="project" value="InterPro"/>
</dbReference>
<proteinExistence type="predicted"/>
<dbReference type="AlphaFoldDB" id="A0A0B6ZBT2"/>
<dbReference type="GO" id="GO:0061723">
    <property type="term" value="P:glycophagy"/>
    <property type="evidence" value="ECO:0007669"/>
    <property type="project" value="TreeGrafter"/>
</dbReference>
<name>A0A0B6ZBT2_9EUPU</name>
<gene>
    <name evidence="1" type="primary">ORF56987</name>
</gene>